<comment type="caution">
    <text evidence="6">Lacks conserved residue(s) required for the propagation of feature annotation.</text>
</comment>
<dbReference type="Pfam" id="PF06965">
    <property type="entry name" value="Na_H_antiport_1"/>
    <property type="match status" value="1"/>
</dbReference>
<evidence type="ECO:0000313" key="7">
    <source>
        <dbReference type="EMBL" id="MFD1160934.1"/>
    </source>
</evidence>
<dbReference type="Proteomes" id="UP001597163">
    <property type="component" value="Unassembled WGS sequence"/>
</dbReference>
<keyword evidence="6" id="KW-0739">Sodium transport</keyword>
<evidence type="ECO:0000256" key="1">
    <source>
        <dbReference type="ARBA" id="ARBA00004429"/>
    </source>
</evidence>
<keyword evidence="8" id="KW-1185">Reference proteome</keyword>
<feature type="transmembrane region" description="Helical" evidence="6">
    <location>
        <begin position="99"/>
        <end position="118"/>
    </location>
</feature>
<comment type="similarity">
    <text evidence="6">Belongs to the NhaA Na(+)/H(+) (TC 2.A.33) antiporter family.</text>
</comment>
<dbReference type="HAMAP" id="MF_01844">
    <property type="entry name" value="NhaA"/>
    <property type="match status" value="1"/>
</dbReference>
<feature type="transmembrane region" description="Helical" evidence="6">
    <location>
        <begin position="64"/>
        <end position="84"/>
    </location>
</feature>
<evidence type="ECO:0000256" key="2">
    <source>
        <dbReference type="ARBA" id="ARBA00022475"/>
    </source>
</evidence>
<feature type="transmembrane region" description="Helical" evidence="6">
    <location>
        <begin position="306"/>
        <end position="327"/>
    </location>
</feature>
<reference evidence="8" key="1">
    <citation type="journal article" date="2019" name="Int. J. Syst. Evol. Microbiol.">
        <title>The Global Catalogue of Microorganisms (GCM) 10K type strain sequencing project: providing services to taxonomists for standard genome sequencing and annotation.</title>
        <authorList>
            <consortium name="The Broad Institute Genomics Platform"/>
            <consortium name="The Broad Institute Genome Sequencing Center for Infectious Disease"/>
            <person name="Wu L."/>
            <person name="Ma J."/>
        </authorList>
    </citation>
    <scope>NUCLEOTIDE SEQUENCE [LARGE SCALE GENOMIC DNA]</scope>
    <source>
        <strain evidence="8">CCUG 63246</strain>
    </source>
</reference>
<keyword evidence="4 6" id="KW-1133">Transmembrane helix</keyword>
<dbReference type="PANTHER" id="PTHR30341:SF0">
    <property type="entry name" value="NA(+)_H(+) ANTIPORTER NHAA"/>
    <property type="match status" value="1"/>
</dbReference>
<dbReference type="EMBL" id="JBHTLJ010000001">
    <property type="protein sequence ID" value="MFD1160934.1"/>
    <property type="molecule type" value="Genomic_DNA"/>
</dbReference>
<dbReference type="RefSeq" id="WP_311935150.1">
    <property type="nucleotide sequence ID" value="NZ_JAVSCK010000001.1"/>
</dbReference>
<comment type="function">
    <text evidence="6">Na(+)/H(+) antiporter that extrudes sodium in exchange for external protons.</text>
</comment>
<feature type="transmembrane region" description="Helical" evidence="6">
    <location>
        <begin position="169"/>
        <end position="201"/>
    </location>
</feature>
<keyword evidence="6" id="KW-0915">Sodium</keyword>
<keyword evidence="6" id="KW-0813">Transport</keyword>
<name>A0ABW3R7E7_9FLAO</name>
<evidence type="ECO:0000256" key="6">
    <source>
        <dbReference type="HAMAP-Rule" id="MF_01844"/>
    </source>
</evidence>
<dbReference type="InterPro" id="IPR023171">
    <property type="entry name" value="Na/H_antiporter_dom_sf"/>
</dbReference>
<feature type="transmembrane region" description="Helical" evidence="6">
    <location>
        <begin position="333"/>
        <end position="356"/>
    </location>
</feature>
<evidence type="ECO:0000313" key="8">
    <source>
        <dbReference type="Proteomes" id="UP001597163"/>
    </source>
</evidence>
<evidence type="ECO:0000256" key="3">
    <source>
        <dbReference type="ARBA" id="ARBA00022692"/>
    </source>
</evidence>
<evidence type="ECO:0000256" key="5">
    <source>
        <dbReference type="ARBA" id="ARBA00023136"/>
    </source>
</evidence>
<evidence type="ECO:0000256" key="4">
    <source>
        <dbReference type="ARBA" id="ARBA00022989"/>
    </source>
</evidence>
<accession>A0ABW3R7E7</accession>
<feature type="transmembrane region" description="Helical" evidence="6">
    <location>
        <begin position="408"/>
        <end position="427"/>
    </location>
</feature>
<keyword evidence="6" id="KW-0406">Ion transport</keyword>
<dbReference type="NCBIfam" id="TIGR00773">
    <property type="entry name" value="NhaA"/>
    <property type="match status" value="1"/>
</dbReference>
<dbReference type="InterPro" id="IPR004670">
    <property type="entry name" value="NhaA"/>
</dbReference>
<comment type="catalytic activity">
    <reaction evidence="6">
        <text>Na(+)(in) + 2 H(+)(out) = Na(+)(out) + 2 H(+)(in)</text>
        <dbReference type="Rhea" id="RHEA:29251"/>
        <dbReference type="ChEBI" id="CHEBI:15378"/>
        <dbReference type="ChEBI" id="CHEBI:29101"/>
    </reaction>
</comment>
<proteinExistence type="inferred from homology"/>
<feature type="transmembrane region" description="Helical" evidence="6">
    <location>
        <begin position="377"/>
        <end position="396"/>
    </location>
</feature>
<gene>
    <name evidence="6 7" type="primary">nhaA</name>
    <name evidence="7" type="ORF">ACFQ2E_00805</name>
</gene>
<keyword evidence="6" id="KW-0050">Antiport</keyword>
<dbReference type="PANTHER" id="PTHR30341">
    <property type="entry name" value="SODIUM ION/PROTON ANTIPORTER NHAA-RELATED"/>
    <property type="match status" value="1"/>
</dbReference>
<dbReference type="Gene3D" id="1.20.1530.10">
    <property type="entry name" value="Na+/H+ antiporter like domain"/>
    <property type="match status" value="1"/>
</dbReference>
<protein>
    <recommendedName>
        <fullName evidence="6">Na(+)/H(+) antiporter NhaA</fullName>
    </recommendedName>
    <alternativeName>
        <fullName evidence="6">Sodium/proton antiporter NhaA</fullName>
    </alternativeName>
</protein>
<keyword evidence="5 6" id="KW-0472">Membrane</keyword>
<sequence length="434" mass="47979">MIKKVFLTPFQKFVKIESFSGILLLLSTVVALVWANSSFGDFYRELWQYDIGIVTETFEFKKPLILWINDGLMAIFFFLIGLEIKRELLIGELNSAKKIAFPLVGALGGILVPVIFFVVLNQNPDTAKGWGIPMATDIAFSLAILNVLGKRVPLSLKIFLTAFAIVDDIGAVLVIALFYSGTINMSLLLVAMVLLGILYVFSFKGFYSSYVFFFFGTLIWFLFLKSGIHPTVAGILMAFSVPIRQKIDTSTFIEQLENVFKDIKSASVLNEPILSTDQIRHIDDLEDWTSKFQSPLQHLENNLHGWVAYFIIPIFAFANAGVLINGSENLDTALVTNIVICLILGKSIGITSLVLLAKKFKLITIPSDISFKQVIGVAFLAGIGFTMAIFISSLAFASSPEYIDSAKIGILIGSFISAIIGFIILRFNSKKIVT</sequence>
<comment type="caution">
    <text evidence="7">The sequence shown here is derived from an EMBL/GenBank/DDBJ whole genome shotgun (WGS) entry which is preliminary data.</text>
</comment>
<organism evidence="7 8">
    <name type="scientific">Hwangdonia seohaensis</name>
    <dbReference type="NCBI Taxonomy" id="1240727"/>
    <lineage>
        <taxon>Bacteria</taxon>
        <taxon>Pseudomonadati</taxon>
        <taxon>Bacteroidota</taxon>
        <taxon>Flavobacteriia</taxon>
        <taxon>Flavobacteriales</taxon>
        <taxon>Flavobacteriaceae</taxon>
        <taxon>Hwangdonia</taxon>
    </lineage>
</organism>
<keyword evidence="2 6" id="KW-1003">Cell membrane</keyword>
<comment type="subcellular location">
    <subcellularLocation>
        <location evidence="1">Cell inner membrane</location>
        <topology evidence="1">Multi-pass membrane protein</topology>
    </subcellularLocation>
    <subcellularLocation>
        <location evidence="6">Cell membrane</location>
        <topology evidence="6">Multi-pass membrane protein</topology>
    </subcellularLocation>
</comment>
<keyword evidence="3 6" id="KW-0812">Transmembrane</keyword>